<keyword evidence="4" id="KW-1185">Reference proteome</keyword>
<evidence type="ECO:0000313" key="4">
    <source>
        <dbReference type="Proteomes" id="UP000070501"/>
    </source>
</evidence>
<dbReference type="InParanoid" id="A0A136J505"/>
<evidence type="ECO:0000256" key="1">
    <source>
        <dbReference type="SAM" id="MobiDB-lite"/>
    </source>
</evidence>
<name>A0A136J505_9PEZI</name>
<dbReference type="OrthoDB" id="5423884at2759"/>
<sequence>MAPTLPAASGGSGAGHDDKTTRLAIRLINSLARQLGSTISRLVDHDLSTPQLQPQLQPQTHERRATAGVGTIPEGYGLARSPPPGVVAGIVVGSVAAFLFALWVLYFCINFGVPGRPVESVYGGGTATNPSMSVVSRHRSRSRRRTGTVITAGGPAAAAAAVIAVEGARRSRKSKHRSRSRSLSRSRSRPAMMEVRREKSTSRR</sequence>
<proteinExistence type="predicted"/>
<dbReference type="EMBL" id="KQ964249">
    <property type="protein sequence ID" value="KXJ92232.1"/>
    <property type="molecule type" value="Genomic_DNA"/>
</dbReference>
<protein>
    <submittedName>
        <fullName evidence="3">Uncharacterized protein</fullName>
    </submittedName>
</protein>
<keyword evidence="2" id="KW-1133">Transmembrane helix</keyword>
<feature type="transmembrane region" description="Helical" evidence="2">
    <location>
        <begin position="146"/>
        <end position="165"/>
    </location>
</feature>
<feature type="non-terminal residue" evidence="3">
    <location>
        <position position="204"/>
    </location>
</feature>
<reference evidence="4" key="1">
    <citation type="submission" date="2016-02" db="EMBL/GenBank/DDBJ databases">
        <title>Draft genome sequence of Microdochium bolleyi, a fungal endophyte of beachgrass.</title>
        <authorList>
            <consortium name="DOE Joint Genome Institute"/>
            <person name="David A.S."/>
            <person name="May G."/>
            <person name="Haridas S."/>
            <person name="Lim J."/>
            <person name="Wang M."/>
            <person name="Labutti K."/>
            <person name="Lipzen A."/>
            <person name="Barry K."/>
            <person name="Grigoriev I.V."/>
        </authorList>
    </citation>
    <scope>NUCLEOTIDE SEQUENCE [LARGE SCALE GENOMIC DNA]</scope>
    <source>
        <strain evidence="4">J235TASD1</strain>
    </source>
</reference>
<feature type="transmembrane region" description="Helical" evidence="2">
    <location>
        <begin position="86"/>
        <end position="109"/>
    </location>
</feature>
<evidence type="ECO:0000313" key="3">
    <source>
        <dbReference type="EMBL" id="KXJ92232.1"/>
    </source>
</evidence>
<accession>A0A136J505</accession>
<dbReference type="AlphaFoldDB" id="A0A136J505"/>
<gene>
    <name evidence="3" type="ORF">Micbo1qcDRAFT_162399</name>
</gene>
<keyword evidence="2" id="KW-0812">Transmembrane</keyword>
<evidence type="ECO:0000256" key="2">
    <source>
        <dbReference type="SAM" id="Phobius"/>
    </source>
</evidence>
<dbReference type="Proteomes" id="UP000070501">
    <property type="component" value="Unassembled WGS sequence"/>
</dbReference>
<feature type="compositionally biased region" description="Basic and acidic residues" evidence="1">
    <location>
        <begin position="194"/>
        <end position="204"/>
    </location>
</feature>
<organism evidence="3 4">
    <name type="scientific">Microdochium bolleyi</name>
    <dbReference type="NCBI Taxonomy" id="196109"/>
    <lineage>
        <taxon>Eukaryota</taxon>
        <taxon>Fungi</taxon>
        <taxon>Dikarya</taxon>
        <taxon>Ascomycota</taxon>
        <taxon>Pezizomycotina</taxon>
        <taxon>Sordariomycetes</taxon>
        <taxon>Xylariomycetidae</taxon>
        <taxon>Xylariales</taxon>
        <taxon>Microdochiaceae</taxon>
        <taxon>Microdochium</taxon>
    </lineage>
</organism>
<feature type="compositionally biased region" description="Basic residues" evidence="1">
    <location>
        <begin position="170"/>
        <end position="188"/>
    </location>
</feature>
<keyword evidence="2" id="KW-0472">Membrane</keyword>
<feature type="region of interest" description="Disordered" evidence="1">
    <location>
        <begin position="166"/>
        <end position="204"/>
    </location>
</feature>